<evidence type="ECO:0000313" key="2">
    <source>
        <dbReference type="EMBL" id="ABG03426.1"/>
    </source>
</evidence>
<evidence type="ECO:0000256" key="1">
    <source>
        <dbReference type="SAM" id="MobiDB-lite"/>
    </source>
</evidence>
<dbReference type="SUPFAM" id="SSF52540">
    <property type="entry name" value="P-loop containing nucleoside triphosphate hydrolases"/>
    <property type="match status" value="1"/>
</dbReference>
<accession>Q1AYV2</accession>
<name>Q1AYV2_RUBXD</name>
<feature type="region of interest" description="Disordered" evidence="1">
    <location>
        <begin position="638"/>
        <end position="670"/>
    </location>
</feature>
<gene>
    <name evidence="2" type="ordered locus">Rxyl_0452</name>
</gene>
<protein>
    <submittedName>
        <fullName evidence="2">Conserved hypothetical cytosolic protein</fullName>
    </submittedName>
</protein>
<dbReference type="InterPro" id="IPR051162">
    <property type="entry name" value="T4SS_component"/>
</dbReference>
<dbReference type="HOGENOM" id="CLU_031028_0_0_11"/>
<dbReference type="RefSeq" id="WP_011563444.1">
    <property type="nucleotide sequence ID" value="NC_008148.1"/>
</dbReference>
<reference evidence="2 3" key="1">
    <citation type="submission" date="2006-06" db="EMBL/GenBank/DDBJ databases">
        <title>Complete sequence of Rubrobacter xylanophilus DSM 9941.</title>
        <authorList>
            <consortium name="US DOE Joint Genome Institute"/>
            <person name="Copeland A."/>
            <person name="Lucas S."/>
            <person name="Lapidus A."/>
            <person name="Barry K."/>
            <person name="Detter J.C."/>
            <person name="Glavina del Rio T."/>
            <person name="Hammon N."/>
            <person name="Israni S."/>
            <person name="Dalin E."/>
            <person name="Tice H."/>
            <person name="Pitluck S."/>
            <person name="Munk A.C."/>
            <person name="Brettin T."/>
            <person name="Bruce D."/>
            <person name="Han C."/>
            <person name="Tapia R."/>
            <person name="Gilna P."/>
            <person name="Schmutz J."/>
            <person name="Larimer F."/>
            <person name="Land M."/>
            <person name="Hauser L."/>
            <person name="Kyrpides N."/>
            <person name="Lykidis A."/>
            <person name="da Costa M.S."/>
            <person name="Rainey F.A."/>
            <person name="Empadinhas N."/>
            <person name="Jolivet E."/>
            <person name="Battista J.R."/>
            <person name="Richardson P."/>
        </authorList>
    </citation>
    <scope>NUCLEOTIDE SEQUENCE [LARGE SCALE GENOMIC DNA]</scope>
    <source>
        <strain evidence="3">DSM 9941 / NBRC 16129 / PRD-1</strain>
    </source>
</reference>
<dbReference type="PANTHER" id="PTHR30121:SF6">
    <property type="entry name" value="SLR6007 PROTEIN"/>
    <property type="match status" value="1"/>
</dbReference>
<dbReference type="KEGG" id="rxy:Rxyl_0452"/>
<dbReference type="Proteomes" id="UP000006637">
    <property type="component" value="Chromosome"/>
</dbReference>
<dbReference type="STRING" id="266117.Rxyl_0452"/>
<evidence type="ECO:0000313" key="3">
    <source>
        <dbReference type="Proteomes" id="UP000006637"/>
    </source>
</evidence>
<dbReference type="EMBL" id="CP000386">
    <property type="protein sequence ID" value="ABG03426.1"/>
    <property type="molecule type" value="Genomic_DNA"/>
</dbReference>
<dbReference type="InterPro" id="IPR027417">
    <property type="entry name" value="P-loop_NTPase"/>
</dbReference>
<dbReference type="AlphaFoldDB" id="Q1AYV2"/>
<organism evidence="2 3">
    <name type="scientific">Rubrobacter xylanophilus (strain DSM 9941 / JCM 11954 / NBRC 16129 / PRD-1)</name>
    <dbReference type="NCBI Taxonomy" id="266117"/>
    <lineage>
        <taxon>Bacteria</taxon>
        <taxon>Bacillati</taxon>
        <taxon>Actinomycetota</taxon>
        <taxon>Rubrobacteria</taxon>
        <taxon>Rubrobacterales</taxon>
        <taxon>Rubrobacteraceae</taxon>
        <taxon>Rubrobacter</taxon>
    </lineage>
</organism>
<dbReference type="OrthoDB" id="5240402at2"/>
<keyword evidence="3" id="KW-1185">Reference proteome</keyword>
<proteinExistence type="predicted"/>
<dbReference type="eggNOG" id="COG0433">
    <property type="taxonomic scope" value="Bacteria"/>
</dbReference>
<dbReference type="PANTHER" id="PTHR30121">
    <property type="entry name" value="UNCHARACTERIZED PROTEIN YJGR-RELATED"/>
    <property type="match status" value="1"/>
</dbReference>
<dbReference type="Gene3D" id="3.40.50.300">
    <property type="entry name" value="P-loop containing nucleotide triphosphate hydrolases"/>
    <property type="match status" value="1"/>
</dbReference>
<sequence length="682" mass="76987">MLHPEYLDTSSGPIGRAVTSEEYPATAHEFYFWTAETEAARRLDIGHIVAAESEDATAIAVLDDPRRYSDLQSFLDDFYAHDGDAALEPLSERTEILVFRARVLATRHRHPGRKSRRPVRSGPVYFATREAIEFALGVEDFSGTPIPMLLHENGNERDGRPQRTPLYADEDYLLGPEAGHLNITGMSGLSTKTSHALFTIASIFQRSRRKVAALMFNVKGADLLFLDKPAQVDPEEDPELAARYERAGQRGLSDEEREMYRELGLRTEPFENLRIFAPLRPGMDPGESVVRARDLDARQLNTLRNARGEDHCVHPIVWDLGGILPYAGRIFEHSDYDDKFRGFVETLRADGVDTMEAFFRKMGEIQDYFEEEEGRSSWRGHNRMTINKVWNRFNGLPSKCGGLLVHGRVDYSDSPHVEDAFADREMRVVDISRLTGVPQDLVVTKVIERIWEKAELGELGVDKLIIFVDELNKYAPAGAASSPLRETLVDISARGRHLNLTLFGAQQFRSKVHDEVVGNAATSLYGRIGDEELTNASYRSFSQTTREELLQLEKGRLLLRHAHYAVPVFGRFPRPPVLMGKQGTDIFGGQRVDLATEVHSVLRRMMNRPPTLQEIRADLDGEEPGRVHEALDALRAAFRGGRGPKNPYESLKRSLRRGSRRPAERWDPDPAILANVERLRGD</sequence>